<reference evidence="1" key="1">
    <citation type="journal article" date="2015" name="Proc. Natl. Acad. Sci. U.S.A.">
        <title>Networks of energetic and metabolic interactions define dynamics in microbial communities.</title>
        <authorList>
            <person name="Embree M."/>
            <person name="Liu J.K."/>
            <person name="Al-Bassam M.M."/>
            <person name="Zengler K."/>
        </authorList>
    </citation>
    <scope>NUCLEOTIDE SEQUENCE</scope>
</reference>
<evidence type="ECO:0000313" key="1">
    <source>
        <dbReference type="EMBL" id="KUG20034.1"/>
    </source>
</evidence>
<comment type="caution">
    <text evidence="1">The sequence shown here is derived from an EMBL/GenBank/DDBJ whole genome shotgun (WGS) entry which is preliminary data.</text>
</comment>
<proteinExistence type="predicted"/>
<accession>A0A0W8FHB5</accession>
<protein>
    <submittedName>
        <fullName evidence="1">Uncharacterized protein</fullName>
    </submittedName>
</protein>
<sequence>MADAAGIERVSGRDYPDQTTEMIAWKITTRSMVCCPEAAE</sequence>
<name>A0A0W8FHB5_9ZZZZ</name>
<gene>
    <name evidence="1" type="ORF">ASZ90_010236</name>
</gene>
<dbReference type="AlphaFoldDB" id="A0A0W8FHB5"/>
<organism evidence="1">
    <name type="scientific">hydrocarbon metagenome</name>
    <dbReference type="NCBI Taxonomy" id="938273"/>
    <lineage>
        <taxon>unclassified sequences</taxon>
        <taxon>metagenomes</taxon>
        <taxon>ecological metagenomes</taxon>
    </lineage>
</organism>
<dbReference type="EMBL" id="LNQE01001233">
    <property type="protein sequence ID" value="KUG20034.1"/>
    <property type="molecule type" value="Genomic_DNA"/>
</dbReference>